<dbReference type="InterPro" id="IPR011051">
    <property type="entry name" value="RmlC_Cupin_sf"/>
</dbReference>
<dbReference type="CDD" id="cd02209">
    <property type="entry name" value="cupin_XRE_C"/>
    <property type="match status" value="1"/>
</dbReference>
<sequence>MHEQDQRAGALLDQVKAPGRGLDGAVAEYGGRLGLHGGFSSVRGWRQVRIDHAAQRPSTATTLATLANLQDRMVERHVRKGAERVTDDDVAATLAAMGPRLRAAREHRGSTLTGVSCATGISPSTLSRIETGRRKPTLEVVLQLAKEYGVSLDELAGAAPAAEPRTAALQRFGDDKAVLPLTRYVGGLHAHKHVLPAVQEPPARPRQVSHDGWEWLCVLYGRLWLALGDQNLVLSAGDVAEFDTRNPHGVASAGPGGPVEYLIMFGPQGERLRPRTPPAPGPRAR</sequence>
<dbReference type="Pfam" id="PF07883">
    <property type="entry name" value="Cupin_2"/>
    <property type="match status" value="1"/>
</dbReference>
<accession>A0ABP6E5U8</accession>
<organism evidence="3 4">
    <name type="scientific">Streptomyces lunalinharesii</name>
    <dbReference type="NCBI Taxonomy" id="333384"/>
    <lineage>
        <taxon>Bacteria</taxon>
        <taxon>Bacillati</taxon>
        <taxon>Actinomycetota</taxon>
        <taxon>Actinomycetes</taxon>
        <taxon>Kitasatosporales</taxon>
        <taxon>Streptomycetaceae</taxon>
        <taxon>Streptomyces</taxon>
    </lineage>
</organism>
<gene>
    <name evidence="3" type="ORF">GCM10009864_24560</name>
</gene>
<evidence type="ECO:0000313" key="4">
    <source>
        <dbReference type="Proteomes" id="UP001500994"/>
    </source>
</evidence>
<evidence type="ECO:0000259" key="2">
    <source>
        <dbReference type="PROSITE" id="PS50943"/>
    </source>
</evidence>
<keyword evidence="1" id="KW-0238">DNA-binding</keyword>
<dbReference type="Gene3D" id="2.60.120.10">
    <property type="entry name" value="Jelly Rolls"/>
    <property type="match status" value="1"/>
</dbReference>
<comment type="caution">
    <text evidence="3">The sequence shown here is derived from an EMBL/GenBank/DDBJ whole genome shotgun (WGS) entry which is preliminary data.</text>
</comment>
<dbReference type="Pfam" id="PF13560">
    <property type="entry name" value="HTH_31"/>
    <property type="match status" value="1"/>
</dbReference>
<dbReference type="InterPro" id="IPR010982">
    <property type="entry name" value="Lambda_DNA-bd_dom_sf"/>
</dbReference>
<dbReference type="PANTHER" id="PTHR46797">
    <property type="entry name" value="HTH-TYPE TRANSCRIPTIONAL REGULATOR"/>
    <property type="match status" value="1"/>
</dbReference>
<dbReference type="InterPro" id="IPR001387">
    <property type="entry name" value="Cro/C1-type_HTH"/>
</dbReference>
<dbReference type="SUPFAM" id="SSF51182">
    <property type="entry name" value="RmlC-like cupins"/>
    <property type="match status" value="1"/>
</dbReference>
<evidence type="ECO:0000256" key="1">
    <source>
        <dbReference type="ARBA" id="ARBA00023125"/>
    </source>
</evidence>
<dbReference type="Proteomes" id="UP001500994">
    <property type="component" value="Unassembled WGS sequence"/>
</dbReference>
<dbReference type="InterPro" id="IPR050807">
    <property type="entry name" value="TransReg_Diox_bact_type"/>
</dbReference>
<dbReference type="Gene3D" id="1.10.260.40">
    <property type="entry name" value="lambda repressor-like DNA-binding domains"/>
    <property type="match status" value="1"/>
</dbReference>
<reference evidence="4" key="1">
    <citation type="journal article" date="2019" name="Int. J. Syst. Evol. Microbiol.">
        <title>The Global Catalogue of Microorganisms (GCM) 10K type strain sequencing project: providing services to taxonomists for standard genome sequencing and annotation.</title>
        <authorList>
            <consortium name="The Broad Institute Genomics Platform"/>
            <consortium name="The Broad Institute Genome Sequencing Center for Infectious Disease"/>
            <person name="Wu L."/>
            <person name="Ma J."/>
        </authorList>
    </citation>
    <scope>NUCLEOTIDE SEQUENCE [LARGE SCALE GENOMIC DNA]</scope>
    <source>
        <strain evidence="4">JCM 16374</strain>
    </source>
</reference>
<dbReference type="InterPro" id="IPR014710">
    <property type="entry name" value="RmlC-like_jellyroll"/>
</dbReference>
<dbReference type="PROSITE" id="PS50943">
    <property type="entry name" value="HTH_CROC1"/>
    <property type="match status" value="1"/>
</dbReference>
<protein>
    <recommendedName>
        <fullName evidence="2">HTH cro/C1-type domain-containing protein</fullName>
    </recommendedName>
</protein>
<evidence type="ECO:0000313" key="3">
    <source>
        <dbReference type="EMBL" id="GAA2657353.1"/>
    </source>
</evidence>
<feature type="domain" description="HTH cro/C1-type" evidence="2">
    <location>
        <begin position="101"/>
        <end position="155"/>
    </location>
</feature>
<proteinExistence type="predicted"/>
<dbReference type="SUPFAM" id="SSF47413">
    <property type="entry name" value="lambda repressor-like DNA-binding domains"/>
    <property type="match status" value="1"/>
</dbReference>
<dbReference type="CDD" id="cd00093">
    <property type="entry name" value="HTH_XRE"/>
    <property type="match status" value="1"/>
</dbReference>
<name>A0ABP6E5U8_9ACTN</name>
<dbReference type="InterPro" id="IPR013096">
    <property type="entry name" value="Cupin_2"/>
</dbReference>
<dbReference type="SMART" id="SM00530">
    <property type="entry name" value="HTH_XRE"/>
    <property type="match status" value="1"/>
</dbReference>
<keyword evidence="4" id="KW-1185">Reference proteome</keyword>
<dbReference type="PANTHER" id="PTHR46797:SF1">
    <property type="entry name" value="METHYLPHOSPHONATE SYNTHASE"/>
    <property type="match status" value="1"/>
</dbReference>
<dbReference type="EMBL" id="BAAARK010000006">
    <property type="protein sequence ID" value="GAA2657353.1"/>
    <property type="molecule type" value="Genomic_DNA"/>
</dbReference>